<proteinExistence type="predicted"/>
<organism evidence="2 3">
    <name type="scientific">Frigoriglobus tundricola</name>
    <dbReference type="NCBI Taxonomy" id="2774151"/>
    <lineage>
        <taxon>Bacteria</taxon>
        <taxon>Pseudomonadati</taxon>
        <taxon>Planctomycetota</taxon>
        <taxon>Planctomycetia</taxon>
        <taxon>Gemmatales</taxon>
        <taxon>Gemmataceae</taxon>
        <taxon>Frigoriglobus</taxon>
    </lineage>
</organism>
<sequence>MSWGRHRSPTVPVLHLPGPPPSPTDVDAYLASRLAKSVEDHPSAWVVEMLERGLGKDATRDFSDIKRHAVPPVHADRHRLDWVTALSCESAIDADRQLQKVRCDYLIGNLKSLLAGAGADHLRRTLFDTWDYADGRSNQSLHGEPSEDRRHAYQWHQPNGDPTRKRRGGMLGANRLALEAWPLFPSFPDGPDRVRTRGFRGNRAGSTFWLWPLWSSCLTPDAVASILSVPNLQSSAGDTDSVRCLGVTAVYRSQRILVGKTPNLTPADAIV</sequence>
<dbReference type="Proteomes" id="UP000503447">
    <property type="component" value="Chromosome"/>
</dbReference>
<evidence type="ECO:0000313" key="2">
    <source>
        <dbReference type="EMBL" id="QJW94170.1"/>
    </source>
</evidence>
<accession>A0A6M5YLE5</accession>
<protein>
    <submittedName>
        <fullName evidence="2">CRISPR-associated helicase Cas3</fullName>
    </submittedName>
</protein>
<evidence type="ECO:0000313" key="3">
    <source>
        <dbReference type="Proteomes" id="UP000503447"/>
    </source>
</evidence>
<gene>
    <name evidence="2" type="ORF">FTUN_1689</name>
</gene>
<evidence type="ECO:0000256" key="1">
    <source>
        <dbReference type="SAM" id="MobiDB-lite"/>
    </source>
</evidence>
<dbReference type="AlphaFoldDB" id="A0A6M5YLE5"/>
<reference evidence="3" key="1">
    <citation type="submission" date="2020-05" db="EMBL/GenBank/DDBJ databases">
        <title>Frigoriglobus tundricola gen. nov., sp. nov., a psychrotolerant cellulolytic planctomycete of the family Gemmataceae with two divergent copies of 16S rRNA gene.</title>
        <authorList>
            <person name="Kulichevskaya I.S."/>
            <person name="Ivanova A.A."/>
            <person name="Naumoff D.G."/>
            <person name="Beletsky A.V."/>
            <person name="Rijpstra W.I.C."/>
            <person name="Sinninghe Damste J.S."/>
            <person name="Mardanov A.V."/>
            <person name="Ravin N.V."/>
            <person name="Dedysh S.N."/>
        </authorList>
    </citation>
    <scope>NUCLEOTIDE SEQUENCE [LARGE SCALE GENOMIC DNA]</scope>
    <source>
        <strain evidence="3">PL17</strain>
    </source>
</reference>
<dbReference type="KEGG" id="ftj:FTUN_1689"/>
<feature type="region of interest" description="Disordered" evidence="1">
    <location>
        <begin position="1"/>
        <end position="20"/>
    </location>
</feature>
<name>A0A6M5YLE5_9BACT</name>
<feature type="region of interest" description="Disordered" evidence="1">
    <location>
        <begin position="137"/>
        <end position="166"/>
    </location>
</feature>
<dbReference type="RefSeq" id="WP_171470228.1">
    <property type="nucleotide sequence ID" value="NZ_CP053452.2"/>
</dbReference>
<keyword evidence="3" id="KW-1185">Reference proteome</keyword>
<dbReference type="EMBL" id="CP053452">
    <property type="protein sequence ID" value="QJW94170.1"/>
    <property type="molecule type" value="Genomic_DNA"/>
</dbReference>